<reference evidence="1 2" key="1">
    <citation type="submission" date="2018-11" db="EMBL/GenBank/DDBJ databases">
        <title>Genome assembly of Steccherinum ochraceum LE-BIN_3174, the white-rot fungus of the Steccherinaceae family (The Residual Polyporoid clade, Polyporales, Basidiomycota).</title>
        <authorList>
            <person name="Fedorova T.V."/>
            <person name="Glazunova O.A."/>
            <person name="Landesman E.O."/>
            <person name="Moiseenko K.V."/>
            <person name="Psurtseva N.V."/>
            <person name="Savinova O.S."/>
            <person name="Shakhova N.V."/>
            <person name="Tyazhelova T.V."/>
            <person name="Vasina D.V."/>
        </authorList>
    </citation>
    <scope>NUCLEOTIDE SEQUENCE [LARGE SCALE GENOMIC DNA]</scope>
    <source>
        <strain evidence="1 2">LE-BIN_3174</strain>
    </source>
</reference>
<sequence length="248" mass="28249">MQQPLQPPQPSLVPTHYFPPAPRKPPLNLAEWPIPSFRLRCEELEHPGAKLFFEHVNPVELLREAVLAVFTWLYTEETVPRQVETVVLVLRAFDGAAHATGADVYKEIHFNLDHIANSASRVKDEVFGVLVHEMTHCYQYNGLGTCPGGLVEGVADWVRLHAGYRPPHWREGGGDKWDAGYADTAFFLVWVEARYGYGIVRNLNLAMRGRRYDDVMFKEQTGRKVASLWKEYRAYVESQGQGQKEAKS</sequence>
<evidence type="ECO:0000313" key="1">
    <source>
        <dbReference type="EMBL" id="TCD66478.1"/>
    </source>
</evidence>
<dbReference type="PANTHER" id="PTHR33321">
    <property type="match status" value="1"/>
</dbReference>
<proteinExistence type="predicted"/>
<dbReference type="PANTHER" id="PTHR33321:SF12">
    <property type="entry name" value="PLANT BASIC SECRETORY PROTEIN (BSP) FAMILY PROTEIN"/>
    <property type="match status" value="1"/>
</dbReference>
<dbReference type="AlphaFoldDB" id="A0A4R0RRL9"/>
<dbReference type="InterPro" id="IPR007541">
    <property type="entry name" value="Uncharacterised_BSP"/>
</dbReference>
<dbReference type="EMBL" id="RWJN01000133">
    <property type="protein sequence ID" value="TCD66478.1"/>
    <property type="molecule type" value="Genomic_DNA"/>
</dbReference>
<organism evidence="1 2">
    <name type="scientific">Steccherinum ochraceum</name>
    <dbReference type="NCBI Taxonomy" id="92696"/>
    <lineage>
        <taxon>Eukaryota</taxon>
        <taxon>Fungi</taxon>
        <taxon>Dikarya</taxon>
        <taxon>Basidiomycota</taxon>
        <taxon>Agaricomycotina</taxon>
        <taxon>Agaricomycetes</taxon>
        <taxon>Polyporales</taxon>
        <taxon>Steccherinaceae</taxon>
        <taxon>Steccherinum</taxon>
    </lineage>
</organism>
<dbReference type="Pfam" id="PF04450">
    <property type="entry name" value="BSP"/>
    <property type="match status" value="1"/>
</dbReference>
<dbReference type="OrthoDB" id="891726at2759"/>
<gene>
    <name evidence="1" type="ORF">EIP91_001303</name>
</gene>
<accession>A0A4R0RRL9</accession>
<protein>
    <submittedName>
        <fullName evidence="1">Uncharacterized protein</fullName>
    </submittedName>
</protein>
<dbReference type="Proteomes" id="UP000292702">
    <property type="component" value="Unassembled WGS sequence"/>
</dbReference>
<keyword evidence="2" id="KW-1185">Reference proteome</keyword>
<dbReference type="STRING" id="92696.A0A4R0RRL9"/>
<evidence type="ECO:0000313" key="2">
    <source>
        <dbReference type="Proteomes" id="UP000292702"/>
    </source>
</evidence>
<comment type="caution">
    <text evidence="1">The sequence shown here is derived from an EMBL/GenBank/DDBJ whole genome shotgun (WGS) entry which is preliminary data.</text>
</comment>
<name>A0A4R0RRL9_9APHY</name>